<gene>
    <name evidence="8" type="ORF">COS53_00140</name>
</gene>
<proteinExistence type="inferred from homology"/>
<accession>A0A2M7BR19</accession>
<comment type="similarity">
    <text evidence="1">Belongs to the Lgt family.</text>
</comment>
<keyword evidence="4 7" id="KW-0812">Transmembrane</keyword>
<dbReference type="InterPro" id="IPR001640">
    <property type="entry name" value="Lgt"/>
</dbReference>
<dbReference type="GO" id="GO:0042158">
    <property type="term" value="P:lipoprotein biosynthetic process"/>
    <property type="evidence" value="ECO:0007669"/>
    <property type="project" value="InterPro"/>
</dbReference>
<feature type="transmembrane region" description="Helical" evidence="7">
    <location>
        <begin position="176"/>
        <end position="198"/>
    </location>
</feature>
<feature type="transmembrane region" description="Helical" evidence="7">
    <location>
        <begin position="73"/>
        <end position="96"/>
    </location>
</feature>
<keyword evidence="6 7" id="KW-0472">Membrane</keyword>
<keyword evidence="5 7" id="KW-1133">Transmembrane helix</keyword>
<feature type="transmembrane region" description="Helical" evidence="7">
    <location>
        <begin position="125"/>
        <end position="142"/>
    </location>
</feature>
<dbReference type="PANTHER" id="PTHR30589:SF0">
    <property type="entry name" value="PHOSPHATIDYLGLYCEROL--PROLIPOPROTEIN DIACYLGLYCERYL TRANSFERASE"/>
    <property type="match status" value="1"/>
</dbReference>
<evidence type="ECO:0000256" key="6">
    <source>
        <dbReference type="ARBA" id="ARBA00023136"/>
    </source>
</evidence>
<reference evidence="9" key="1">
    <citation type="submission" date="2017-09" db="EMBL/GenBank/DDBJ databases">
        <title>Depth-based differentiation of microbial function through sediment-hosted aquifers and enrichment of novel symbionts in the deep terrestrial subsurface.</title>
        <authorList>
            <person name="Probst A.J."/>
            <person name="Ladd B."/>
            <person name="Jarett J.K."/>
            <person name="Geller-Mcgrath D.E."/>
            <person name="Sieber C.M.K."/>
            <person name="Emerson J.B."/>
            <person name="Anantharaman K."/>
            <person name="Thomas B.C."/>
            <person name="Malmstrom R."/>
            <person name="Stieglmeier M."/>
            <person name="Klingl A."/>
            <person name="Woyke T."/>
            <person name="Ryan C.M."/>
            <person name="Banfield J.F."/>
        </authorList>
    </citation>
    <scope>NUCLEOTIDE SEQUENCE [LARGE SCALE GENOMIC DNA]</scope>
</reference>
<feature type="transmembrane region" description="Helical" evidence="7">
    <location>
        <begin position="31"/>
        <end position="52"/>
    </location>
</feature>
<dbReference type="EMBL" id="PEVB01000005">
    <property type="protein sequence ID" value="PIV07867.1"/>
    <property type="molecule type" value="Genomic_DNA"/>
</dbReference>
<dbReference type="Pfam" id="PF01790">
    <property type="entry name" value="LGT"/>
    <property type="match status" value="2"/>
</dbReference>
<comment type="caution">
    <text evidence="8">The sequence shown here is derived from an EMBL/GenBank/DDBJ whole genome shotgun (WGS) entry which is preliminary data.</text>
</comment>
<evidence type="ECO:0000313" key="9">
    <source>
        <dbReference type="Proteomes" id="UP000229191"/>
    </source>
</evidence>
<evidence type="ECO:0008006" key="10">
    <source>
        <dbReference type="Google" id="ProtNLM"/>
    </source>
</evidence>
<evidence type="ECO:0000256" key="7">
    <source>
        <dbReference type="SAM" id="Phobius"/>
    </source>
</evidence>
<protein>
    <recommendedName>
        <fullName evidence="10">Prolipoprotein diacylglyceryl transferase</fullName>
    </recommendedName>
</protein>
<sequence length="212" mass="24105">MHLYGLIIGIAVVISLNYFEKNNQSIPKQKLNIFVFGLLISLLIGARAYHVIDTWSYYSQNIGQIINIPNGGLGIYGALIAGFLYVYIFSLCYQLSVLSLLDSITPILPLAQAIGRFGNYVNDEISIWWLESLLCFILYFIMKTKALKRYRATALYLIGYGIIRLITEYFRTDTWIISNFKIANLISFIFVIVGIYLLKYPVRKLKAPSSSG</sequence>
<dbReference type="GO" id="GO:0008961">
    <property type="term" value="F:phosphatidylglycerol-prolipoprotein diacylglyceryl transferase activity"/>
    <property type="evidence" value="ECO:0007669"/>
    <property type="project" value="InterPro"/>
</dbReference>
<dbReference type="AlphaFoldDB" id="A0A2M7BR19"/>
<dbReference type="GO" id="GO:0005886">
    <property type="term" value="C:plasma membrane"/>
    <property type="evidence" value="ECO:0007669"/>
    <property type="project" value="InterPro"/>
</dbReference>
<dbReference type="PANTHER" id="PTHR30589">
    <property type="entry name" value="PROLIPOPROTEIN DIACYLGLYCERYL TRANSFERASE"/>
    <property type="match status" value="1"/>
</dbReference>
<evidence type="ECO:0000256" key="1">
    <source>
        <dbReference type="ARBA" id="ARBA00007150"/>
    </source>
</evidence>
<evidence type="ECO:0000256" key="2">
    <source>
        <dbReference type="ARBA" id="ARBA00022475"/>
    </source>
</evidence>
<evidence type="ECO:0000256" key="3">
    <source>
        <dbReference type="ARBA" id="ARBA00022679"/>
    </source>
</evidence>
<name>A0A2M7BR19_9BACT</name>
<evidence type="ECO:0000313" key="8">
    <source>
        <dbReference type="EMBL" id="PIV07867.1"/>
    </source>
</evidence>
<keyword evidence="2" id="KW-1003">Cell membrane</keyword>
<organism evidence="8 9">
    <name type="scientific">Candidatus Shapirobacteria bacterium CG03_land_8_20_14_0_80_35_14</name>
    <dbReference type="NCBI Taxonomy" id="1974878"/>
    <lineage>
        <taxon>Bacteria</taxon>
        <taxon>Candidatus Shapironibacteriota</taxon>
    </lineage>
</organism>
<evidence type="ECO:0000256" key="4">
    <source>
        <dbReference type="ARBA" id="ARBA00022692"/>
    </source>
</evidence>
<dbReference type="Proteomes" id="UP000229191">
    <property type="component" value="Unassembled WGS sequence"/>
</dbReference>
<evidence type="ECO:0000256" key="5">
    <source>
        <dbReference type="ARBA" id="ARBA00022989"/>
    </source>
</evidence>
<keyword evidence="3" id="KW-0808">Transferase</keyword>
<feature type="transmembrane region" description="Helical" evidence="7">
    <location>
        <begin position="154"/>
        <end position="170"/>
    </location>
</feature>